<dbReference type="Proteomes" id="UP000838412">
    <property type="component" value="Chromosome 2"/>
</dbReference>
<evidence type="ECO:0000256" key="4">
    <source>
        <dbReference type="ARBA" id="ARBA00022989"/>
    </source>
</evidence>
<feature type="transmembrane region" description="Helical" evidence="6">
    <location>
        <begin position="20"/>
        <end position="42"/>
    </location>
</feature>
<evidence type="ECO:0000256" key="3">
    <source>
        <dbReference type="ARBA" id="ARBA00022692"/>
    </source>
</evidence>
<reference evidence="7" key="1">
    <citation type="submission" date="2022-01" db="EMBL/GenBank/DDBJ databases">
        <authorList>
            <person name="Braso-Vives M."/>
        </authorList>
    </citation>
    <scope>NUCLEOTIDE SEQUENCE</scope>
</reference>
<proteinExistence type="inferred from homology"/>
<dbReference type="GO" id="GO:0031966">
    <property type="term" value="C:mitochondrial membrane"/>
    <property type="evidence" value="ECO:0007669"/>
    <property type="project" value="TreeGrafter"/>
</dbReference>
<dbReference type="EMBL" id="OV696687">
    <property type="protein sequence ID" value="CAH1253623.1"/>
    <property type="molecule type" value="Genomic_DNA"/>
</dbReference>
<evidence type="ECO:0000256" key="1">
    <source>
        <dbReference type="ARBA" id="ARBA00004370"/>
    </source>
</evidence>
<evidence type="ECO:0000313" key="7">
    <source>
        <dbReference type="EMBL" id="CAH1253623.1"/>
    </source>
</evidence>
<dbReference type="Pfam" id="PF03647">
    <property type="entry name" value="Tmemb_14"/>
    <property type="match status" value="1"/>
</dbReference>
<keyword evidence="3 6" id="KW-0812">Transmembrane</keyword>
<evidence type="ECO:0000256" key="2">
    <source>
        <dbReference type="ARBA" id="ARBA00007590"/>
    </source>
</evidence>
<evidence type="ECO:0000256" key="5">
    <source>
        <dbReference type="ARBA" id="ARBA00023136"/>
    </source>
</evidence>
<evidence type="ECO:0000256" key="6">
    <source>
        <dbReference type="SAM" id="Phobius"/>
    </source>
</evidence>
<dbReference type="PANTHER" id="PTHR12668:SF43">
    <property type="entry name" value="TRANSMEMBRANE PROTEIN 14 HOMOLOG"/>
    <property type="match status" value="1"/>
</dbReference>
<keyword evidence="8" id="KW-1185">Reference proteome</keyword>
<feature type="transmembrane region" description="Helical" evidence="6">
    <location>
        <begin position="79"/>
        <end position="97"/>
    </location>
</feature>
<evidence type="ECO:0000313" key="8">
    <source>
        <dbReference type="Proteomes" id="UP000838412"/>
    </source>
</evidence>
<comment type="similarity">
    <text evidence="2">Belongs to the TMEM14 family.</text>
</comment>
<keyword evidence="4 6" id="KW-1133">Transmembrane helix</keyword>
<sequence>MTDFISIGYALAVAAGGISGYVRAGSAMSLGAGLVFGGLMGVGAYQTSLNPNNYMLSLATSGVLTAVMGSRFINSGKFMPAGLVAGLSLLMVARFGYRAISN</sequence>
<dbReference type="Gene3D" id="1.10.10.1740">
    <property type="entry name" value="Transmembrane protein 14-like"/>
    <property type="match status" value="1"/>
</dbReference>
<protein>
    <submittedName>
        <fullName evidence="7">TMEM14C protein</fullName>
    </submittedName>
</protein>
<dbReference type="PANTHER" id="PTHR12668">
    <property type="entry name" value="TRANSMEMBRANE PROTEIN 14, 15"/>
    <property type="match status" value="1"/>
</dbReference>
<dbReference type="OrthoDB" id="5620at2759"/>
<gene>
    <name evidence="7" type="primary">TMEM14C</name>
    <name evidence="7" type="ORF">BLAG_LOCUS13325</name>
</gene>
<comment type="subcellular location">
    <subcellularLocation>
        <location evidence="1">Membrane</location>
    </subcellularLocation>
</comment>
<dbReference type="InterPro" id="IPR005349">
    <property type="entry name" value="TMEM14"/>
</dbReference>
<dbReference type="AlphaFoldDB" id="A0A8J9ZH87"/>
<dbReference type="InterPro" id="IPR044890">
    <property type="entry name" value="TMEM14_sf"/>
</dbReference>
<name>A0A8J9ZH87_BRALA</name>
<dbReference type="GO" id="GO:0070453">
    <property type="term" value="P:regulation of heme biosynthetic process"/>
    <property type="evidence" value="ECO:0007669"/>
    <property type="project" value="TreeGrafter"/>
</dbReference>
<organism evidence="7 8">
    <name type="scientific">Branchiostoma lanceolatum</name>
    <name type="common">Common lancelet</name>
    <name type="synonym">Amphioxus lanceolatum</name>
    <dbReference type="NCBI Taxonomy" id="7740"/>
    <lineage>
        <taxon>Eukaryota</taxon>
        <taxon>Metazoa</taxon>
        <taxon>Chordata</taxon>
        <taxon>Cephalochordata</taxon>
        <taxon>Leptocardii</taxon>
        <taxon>Amphioxiformes</taxon>
        <taxon>Branchiostomatidae</taxon>
        <taxon>Branchiostoma</taxon>
    </lineage>
</organism>
<accession>A0A8J9ZH87</accession>
<keyword evidence="5 6" id="KW-0472">Membrane</keyword>